<reference evidence="1 2" key="1">
    <citation type="submission" date="2014-04" db="EMBL/GenBank/DDBJ databases">
        <title>Evolutionary Origins and Diversification of the Mycorrhizal Mutualists.</title>
        <authorList>
            <consortium name="DOE Joint Genome Institute"/>
            <consortium name="Mycorrhizal Genomics Consortium"/>
            <person name="Kohler A."/>
            <person name="Kuo A."/>
            <person name="Nagy L.G."/>
            <person name="Floudas D."/>
            <person name="Copeland A."/>
            <person name="Barry K.W."/>
            <person name="Cichocki N."/>
            <person name="Veneault-Fourrey C."/>
            <person name="LaButti K."/>
            <person name="Lindquist E.A."/>
            <person name="Lipzen A."/>
            <person name="Lundell T."/>
            <person name="Morin E."/>
            <person name="Murat C."/>
            <person name="Riley R."/>
            <person name="Ohm R."/>
            <person name="Sun H."/>
            <person name="Tunlid A."/>
            <person name="Henrissat B."/>
            <person name="Grigoriev I.V."/>
            <person name="Hibbett D.S."/>
            <person name="Martin F."/>
        </authorList>
    </citation>
    <scope>NUCLEOTIDE SEQUENCE [LARGE SCALE GENOMIC DNA]</scope>
    <source>
        <strain evidence="1 2">Koide BX008</strain>
    </source>
</reference>
<evidence type="ECO:0000313" key="1">
    <source>
        <dbReference type="EMBL" id="KIL60435.1"/>
    </source>
</evidence>
<gene>
    <name evidence="1" type="ORF">M378DRAFT_168184</name>
</gene>
<keyword evidence="2" id="KW-1185">Reference proteome</keyword>
<dbReference type="EMBL" id="KN818299">
    <property type="protein sequence ID" value="KIL60435.1"/>
    <property type="molecule type" value="Genomic_DNA"/>
</dbReference>
<dbReference type="InParanoid" id="A0A0C2SC33"/>
<proteinExistence type="predicted"/>
<evidence type="ECO:0000313" key="2">
    <source>
        <dbReference type="Proteomes" id="UP000054549"/>
    </source>
</evidence>
<name>A0A0C2SC33_AMAMK</name>
<dbReference type="Proteomes" id="UP000054549">
    <property type="component" value="Unassembled WGS sequence"/>
</dbReference>
<organism evidence="1 2">
    <name type="scientific">Amanita muscaria (strain Koide BX008)</name>
    <dbReference type="NCBI Taxonomy" id="946122"/>
    <lineage>
        <taxon>Eukaryota</taxon>
        <taxon>Fungi</taxon>
        <taxon>Dikarya</taxon>
        <taxon>Basidiomycota</taxon>
        <taxon>Agaricomycotina</taxon>
        <taxon>Agaricomycetes</taxon>
        <taxon>Agaricomycetidae</taxon>
        <taxon>Agaricales</taxon>
        <taxon>Pluteineae</taxon>
        <taxon>Amanitaceae</taxon>
        <taxon>Amanita</taxon>
    </lineage>
</organism>
<sequence>MHVSLQLTPPRTSIAPRTKKGVIYCSSNGPMRYGTFVISDSECLFLKIIFDKCTSHENSQILPCFETPCLTECHECPHPLPPCIARLYPLVYAVLRWYVGL</sequence>
<accession>A0A0C2SC33</accession>
<dbReference type="HOGENOM" id="CLU_2290986_0_0_1"/>
<dbReference type="AlphaFoldDB" id="A0A0C2SC33"/>
<protein>
    <submittedName>
        <fullName evidence="1">Uncharacterized protein</fullName>
    </submittedName>
</protein>